<dbReference type="PANTHER" id="PTHR36173">
    <property type="entry name" value="RIBONUCLEASE VAPC16-RELATED"/>
    <property type="match status" value="1"/>
</dbReference>
<protein>
    <submittedName>
        <fullName evidence="2">PIN domain-containing protein</fullName>
    </submittedName>
</protein>
<dbReference type="CDD" id="cd09872">
    <property type="entry name" value="PIN_Sll0205-like"/>
    <property type="match status" value="1"/>
</dbReference>
<accession>A0ABT7AVV1</accession>
<name>A0ABT7AVV1_9CYAN</name>
<dbReference type="Proteomes" id="UP001235303">
    <property type="component" value="Unassembled WGS sequence"/>
</dbReference>
<keyword evidence="3" id="KW-1185">Reference proteome</keyword>
<dbReference type="InterPro" id="IPR041705">
    <property type="entry name" value="PIN_Sll0205"/>
</dbReference>
<dbReference type="InterPro" id="IPR029060">
    <property type="entry name" value="PIN-like_dom_sf"/>
</dbReference>
<evidence type="ECO:0000313" key="2">
    <source>
        <dbReference type="EMBL" id="MDJ1171045.1"/>
    </source>
</evidence>
<comment type="caution">
    <text evidence="2">The sequence shown here is derived from an EMBL/GenBank/DDBJ whole genome shotgun (WGS) entry which is preliminary data.</text>
</comment>
<organism evidence="2 3">
    <name type="scientific">Roseofilum acuticapitatum BLCC-M154</name>
    <dbReference type="NCBI Taxonomy" id="3022444"/>
    <lineage>
        <taxon>Bacteria</taxon>
        <taxon>Bacillati</taxon>
        <taxon>Cyanobacteriota</taxon>
        <taxon>Cyanophyceae</taxon>
        <taxon>Desertifilales</taxon>
        <taxon>Desertifilaceae</taxon>
        <taxon>Roseofilum</taxon>
        <taxon>Roseofilum acuticapitatum</taxon>
    </lineage>
</organism>
<gene>
    <name evidence="2" type="ORF">PMG71_16570</name>
</gene>
<sequence length="132" mass="14975">MPEIILLDTHIWIWFVNLQWERFPTAWVDIISTASLVGIASVSCYEVALAGQRGRLSLPYTLDLWLQEALDPSGISLFPLTPKIASRAVQLSPIHRDPFDRIIIATAIEYQAQLATIDGSIRRYPELRDLLM</sequence>
<dbReference type="InterPro" id="IPR052919">
    <property type="entry name" value="TA_system_RNase"/>
</dbReference>
<dbReference type="RefSeq" id="WP_283754798.1">
    <property type="nucleotide sequence ID" value="NZ_JAQOSP010000105.1"/>
</dbReference>
<dbReference type="Gene3D" id="3.40.50.1010">
    <property type="entry name" value="5'-nuclease"/>
    <property type="match status" value="1"/>
</dbReference>
<dbReference type="SUPFAM" id="SSF88723">
    <property type="entry name" value="PIN domain-like"/>
    <property type="match status" value="1"/>
</dbReference>
<dbReference type="PANTHER" id="PTHR36173:SF1">
    <property type="entry name" value="RIBONUCLEASE VAPC22"/>
    <property type="match status" value="1"/>
</dbReference>
<dbReference type="InterPro" id="IPR002716">
    <property type="entry name" value="PIN_dom"/>
</dbReference>
<reference evidence="2 3" key="1">
    <citation type="submission" date="2023-01" db="EMBL/GenBank/DDBJ databases">
        <title>Novel diversity within Roseofilum (Cyanobacteria; Desertifilaceae) from marine benthic mats with descriptions of four novel species.</title>
        <authorList>
            <person name="Wang Y."/>
            <person name="Berthold D.E."/>
            <person name="Hu J."/>
            <person name="Lefler F.W."/>
            <person name="Laughinghouse H.D. IV."/>
        </authorList>
    </citation>
    <scope>NUCLEOTIDE SEQUENCE [LARGE SCALE GENOMIC DNA]</scope>
    <source>
        <strain evidence="2 3">BLCC-M154</strain>
    </source>
</reference>
<evidence type="ECO:0000259" key="1">
    <source>
        <dbReference type="Pfam" id="PF01850"/>
    </source>
</evidence>
<proteinExistence type="predicted"/>
<dbReference type="Pfam" id="PF01850">
    <property type="entry name" value="PIN"/>
    <property type="match status" value="1"/>
</dbReference>
<dbReference type="EMBL" id="JAQOSP010000105">
    <property type="protein sequence ID" value="MDJ1171045.1"/>
    <property type="molecule type" value="Genomic_DNA"/>
</dbReference>
<evidence type="ECO:0000313" key="3">
    <source>
        <dbReference type="Proteomes" id="UP001235303"/>
    </source>
</evidence>
<feature type="domain" description="PIN" evidence="1">
    <location>
        <begin position="5"/>
        <end position="126"/>
    </location>
</feature>